<dbReference type="RefSeq" id="WP_008860578.1">
    <property type="nucleotide sequence ID" value="NZ_JH591190.1"/>
</dbReference>
<dbReference type="PATRIC" id="fig|742743.3.peg.2107"/>
<organism evidence="6 7">
    <name type="scientific">Dialister succinatiphilus YIT 11850</name>
    <dbReference type="NCBI Taxonomy" id="742743"/>
    <lineage>
        <taxon>Bacteria</taxon>
        <taxon>Bacillati</taxon>
        <taxon>Bacillota</taxon>
        <taxon>Negativicutes</taxon>
        <taxon>Veillonellales</taxon>
        <taxon>Veillonellaceae</taxon>
        <taxon>Dialister</taxon>
    </lineage>
</organism>
<feature type="transmembrane region" description="Helical" evidence="5">
    <location>
        <begin position="6"/>
        <end position="28"/>
    </location>
</feature>
<dbReference type="eggNOG" id="COG0650">
    <property type="taxonomic scope" value="Bacteria"/>
</dbReference>
<evidence type="ECO:0008006" key="8">
    <source>
        <dbReference type="Google" id="ProtNLM"/>
    </source>
</evidence>
<protein>
    <recommendedName>
        <fullName evidence="8">Ech hydrogenase subunit B</fullName>
    </recommendedName>
</protein>
<dbReference type="GO" id="GO:0005886">
    <property type="term" value="C:plasma membrane"/>
    <property type="evidence" value="ECO:0007669"/>
    <property type="project" value="TreeGrafter"/>
</dbReference>
<evidence type="ECO:0000256" key="1">
    <source>
        <dbReference type="ARBA" id="ARBA00004141"/>
    </source>
</evidence>
<feature type="transmembrane region" description="Helical" evidence="5">
    <location>
        <begin position="132"/>
        <end position="150"/>
    </location>
</feature>
<dbReference type="HOGENOM" id="CLU_015134_0_2_9"/>
<evidence type="ECO:0000313" key="7">
    <source>
        <dbReference type="Proteomes" id="UP000003277"/>
    </source>
</evidence>
<evidence type="ECO:0000256" key="4">
    <source>
        <dbReference type="ARBA" id="ARBA00023136"/>
    </source>
</evidence>
<feature type="transmembrane region" description="Helical" evidence="5">
    <location>
        <begin position="268"/>
        <end position="290"/>
    </location>
</feature>
<dbReference type="EMBL" id="ADLT01000080">
    <property type="protein sequence ID" value="EHO61990.1"/>
    <property type="molecule type" value="Genomic_DNA"/>
</dbReference>
<keyword evidence="4 5" id="KW-0472">Membrane</keyword>
<dbReference type="OrthoDB" id="9778499at2"/>
<evidence type="ECO:0000256" key="5">
    <source>
        <dbReference type="SAM" id="Phobius"/>
    </source>
</evidence>
<gene>
    <name evidence="6" type="ORF">HMPREF9453_02087</name>
</gene>
<dbReference type="GeneID" id="98911524"/>
<keyword evidence="3 5" id="KW-1133">Transmembrane helix</keyword>
<dbReference type="Pfam" id="PF00146">
    <property type="entry name" value="NADHdh"/>
    <property type="match status" value="1"/>
</dbReference>
<reference evidence="6 7" key="1">
    <citation type="submission" date="2011-11" db="EMBL/GenBank/DDBJ databases">
        <title>The Genome Sequence of Dialister succinatiphilus YIT 11850.</title>
        <authorList>
            <consortium name="The Broad Institute Genome Sequencing Platform"/>
            <person name="Earl A."/>
            <person name="Ward D."/>
            <person name="Feldgarden M."/>
            <person name="Gevers D."/>
            <person name="Morotomi M."/>
            <person name="Young S.K."/>
            <person name="Zeng Q."/>
            <person name="Gargeya S."/>
            <person name="Fitzgerald M."/>
            <person name="Haas B."/>
            <person name="Abouelleil A."/>
            <person name="Alvarado L."/>
            <person name="Arachchi H.M."/>
            <person name="Berlin A."/>
            <person name="Brown A."/>
            <person name="Chapman S.B."/>
            <person name="Dunbar C."/>
            <person name="Gearin G."/>
            <person name="Goldberg J."/>
            <person name="Griggs A."/>
            <person name="Gujja S."/>
            <person name="Heiman D."/>
            <person name="Howarth C."/>
            <person name="Lui A."/>
            <person name="MacDonald P.J.P."/>
            <person name="Montmayeur A."/>
            <person name="Murphy C."/>
            <person name="Neiman D."/>
            <person name="Pearson M."/>
            <person name="Priest M."/>
            <person name="Roberts A."/>
            <person name="Saif S."/>
            <person name="Shea T."/>
            <person name="Sisk P."/>
            <person name="Stolte C."/>
            <person name="Sykes S."/>
            <person name="Wortman J."/>
            <person name="Nusbaum C."/>
            <person name="Birren B."/>
        </authorList>
    </citation>
    <scope>NUCLEOTIDE SEQUENCE [LARGE SCALE GENOMIC DNA]</scope>
    <source>
        <strain evidence="6 7">YIT 11850</strain>
    </source>
</reference>
<evidence type="ECO:0000256" key="3">
    <source>
        <dbReference type="ARBA" id="ARBA00022989"/>
    </source>
</evidence>
<name>H1D399_9FIRM</name>
<feature type="transmembrane region" description="Helical" evidence="5">
    <location>
        <begin position="239"/>
        <end position="256"/>
    </location>
</feature>
<dbReference type="AlphaFoldDB" id="H1D399"/>
<dbReference type="PANTHER" id="PTHR43359:SF1">
    <property type="entry name" value="FORMATE HYDROGENLYASE SUBUNIT 4-RELATED"/>
    <property type="match status" value="1"/>
</dbReference>
<dbReference type="Proteomes" id="UP000003277">
    <property type="component" value="Unassembled WGS sequence"/>
</dbReference>
<comment type="subcellular location">
    <subcellularLocation>
        <location evidence="1">Membrane</location>
        <topology evidence="1">Multi-pass membrane protein</topology>
    </subcellularLocation>
</comment>
<feature type="transmembrane region" description="Helical" evidence="5">
    <location>
        <begin position="162"/>
        <end position="179"/>
    </location>
</feature>
<proteinExistence type="predicted"/>
<keyword evidence="7" id="KW-1185">Reference proteome</keyword>
<feature type="transmembrane region" description="Helical" evidence="5">
    <location>
        <begin position="92"/>
        <end position="111"/>
    </location>
</feature>
<dbReference type="PANTHER" id="PTHR43359">
    <property type="entry name" value="FORMATE HYDROGENLYASE SUBUNIT 4"/>
    <property type="match status" value="1"/>
</dbReference>
<feature type="transmembrane region" description="Helical" evidence="5">
    <location>
        <begin position="67"/>
        <end position="86"/>
    </location>
</feature>
<comment type="caution">
    <text evidence="6">The sequence shown here is derived from an EMBL/GenBank/DDBJ whole genome shotgun (WGS) entry which is preliminary data.</text>
</comment>
<evidence type="ECO:0000313" key="6">
    <source>
        <dbReference type="EMBL" id="EHO61990.1"/>
    </source>
</evidence>
<accession>H1D399</accession>
<dbReference type="InterPro" id="IPR052561">
    <property type="entry name" value="ComplexI_Subunit1"/>
</dbReference>
<dbReference type="InterPro" id="IPR001694">
    <property type="entry name" value="NADH_UbQ_OxRdtase_su1/FPO"/>
</dbReference>
<sequence length="291" mass="32508">MSDYMINVIGALLYLLLAPLLGGLLSGLDRKISARMQRRVGPPLLQPFYDFGKLWDKQPIAVNKAEGFYVFGFLLFVLLSGAFFFARGDILLVVFTLTMASVCLIIAAYATDSPYSQVGAERELVQTMAYEPMLLMAALGFYLSGGSFNIREIMASDTMNILRMPGIFLGLCYILLIKFRKSPFDISMSHEAHQELIGGVKTEISGRTLGMVEIAEWYEDVFLLGLVLLFFVTSSPWTLIPGLVVCGLVFFTGILVDNSCARMKWEKMLASTWLFSFLAGFINVAFLMYFK</sequence>
<dbReference type="STRING" id="742743.HMPREF9453_02087"/>
<evidence type="ECO:0000256" key="2">
    <source>
        <dbReference type="ARBA" id="ARBA00022692"/>
    </source>
</evidence>
<keyword evidence="2 5" id="KW-0812">Transmembrane</keyword>